<accession>A0AAD3SHC2</accession>
<dbReference type="PANTHER" id="PTHR11119">
    <property type="entry name" value="XANTHINE-URACIL / VITAMIN C PERMEASE FAMILY MEMBER"/>
    <property type="match status" value="1"/>
</dbReference>
<feature type="transmembrane region" description="Helical" evidence="6">
    <location>
        <begin position="210"/>
        <end position="232"/>
    </location>
</feature>
<feature type="transmembrane region" description="Helical" evidence="6">
    <location>
        <begin position="353"/>
        <end position="374"/>
    </location>
</feature>
<comment type="caution">
    <text evidence="7">The sequence shown here is derived from an EMBL/GenBank/DDBJ whole genome shotgun (WGS) entry which is preliminary data.</text>
</comment>
<evidence type="ECO:0000313" key="8">
    <source>
        <dbReference type="Proteomes" id="UP001279734"/>
    </source>
</evidence>
<evidence type="ECO:0008006" key="9">
    <source>
        <dbReference type="Google" id="ProtNLM"/>
    </source>
</evidence>
<feature type="transmembrane region" description="Helical" evidence="6">
    <location>
        <begin position="275"/>
        <end position="297"/>
    </location>
</feature>
<organism evidence="7 8">
    <name type="scientific">Nepenthes gracilis</name>
    <name type="common">Slender pitcher plant</name>
    <dbReference type="NCBI Taxonomy" id="150966"/>
    <lineage>
        <taxon>Eukaryota</taxon>
        <taxon>Viridiplantae</taxon>
        <taxon>Streptophyta</taxon>
        <taxon>Embryophyta</taxon>
        <taxon>Tracheophyta</taxon>
        <taxon>Spermatophyta</taxon>
        <taxon>Magnoliopsida</taxon>
        <taxon>eudicotyledons</taxon>
        <taxon>Gunneridae</taxon>
        <taxon>Pentapetalae</taxon>
        <taxon>Caryophyllales</taxon>
        <taxon>Nepenthaceae</taxon>
        <taxon>Nepenthes</taxon>
    </lineage>
</organism>
<feature type="transmembrane region" description="Helical" evidence="6">
    <location>
        <begin position="104"/>
        <end position="123"/>
    </location>
</feature>
<dbReference type="EMBL" id="BSYO01000010">
    <property type="protein sequence ID" value="GMH10496.1"/>
    <property type="molecule type" value="Genomic_DNA"/>
</dbReference>
<keyword evidence="5 6" id="KW-0472">Membrane</keyword>
<dbReference type="Proteomes" id="UP001279734">
    <property type="component" value="Unassembled WGS sequence"/>
</dbReference>
<feature type="transmembrane region" description="Helical" evidence="6">
    <location>
        <begin position="409"/>
        <end position="429"/>
    </location>
</feature>
<proteinExistence type="inferred from homology"/>
<evidence type="ECO:0000256" key="3">
    <source>
        <dbReference type="ARBA" id="ARBA00022692"/>
    </source>
</evidence>
<comment type="similarity">
    <text evidence="2">Belongs to the nucleobase:cation symporter-2 (NCS2) (TC 2.A.40) family.</text>
</comment>
<protein>
    <recommendedName>
        <fullName evidence="9">Nucleobase-ascorbate transporter 10</fullName>
    </recommendedName>
</protein>
<dbReference type="GO" id="GO:0016020">
    <property type="term" value="C:membrane"/>
    <property type="evidence" value="ECO:0007669"/>
    <property type="project" value="UniProtKB-SubCell"/>
</dbReference>
<keyword evidence="4 6" id="KW-1133">Transmembrane helix</keyword>
<feature type="transmembrane region" description="Helical" evidence="6">
    <location>
        <begin position="79"/>
        <end position="98"/>
    </location>
</feature>
<reference evidence="7" key="1">
    <citation type="submission" date="2023-05" db="EMBL/GenBank/DDBJ databases">
        <title>Nepenthes gracilis genome sequencing.</title>
        <authorList>
            <person name="Fukushima K."/>
        </authorList>
    </citation>
    <scope>NUCLEOTIDE SEQUENCE</scope>
    <source>
        <strain evidence="7">SING2019-196</strain>
    </source>
</reference>
<evidence type="ECO:0000256" key="6">
    <source>
        <dbReference type="SAM" id="Phobius"/>
    </source>
</evidence>
<feature type="transmembrane region" description="Helical" evidence="6">
    <location>
        <begin position="170"/>
        <end position="190"/>
    </location>
</feature>
<sequence length="519" mass="56904">MAGGGNGGQDSDVVKIEEVNPHPVMETLSGIHYCVNSTPPWPEAVILGFQHYLLTVGMIALISTLIVPQMGGGNFEKAMVIQNMLFASGLNTLLQSFFGTRLPAVIGSSYTFVIPATTIVLAGRYRTIGADHPYERFEKTMRGIQGALIIASIFQISMGCFGFWRNIVRYLSPLSMVPLVTFTGLGLYHLGFPHYLNHYLKPTRSIYNRFALIISTAIVWTYAQILASSGVYNHKSPQTQSSCRSNPAALINAAPWVCFPRPFLWGKPSFHLGEAVAMIAASLIALTESTGTFLAVARYGSATPIPPSILSRSAAWLGLGTLLNAVFGSVTGAAASVENAGLLALARVGSRRVIQISAAFMIFFSIFSKFGAVFASVPLPIIAAAYCIFFGYVSSAGLSFLQFCNLNSFRTIFILGFSCFMGISVPDYFREYHLKSNSTPLRTRSQWFKDTVTVIFMSSSMVAALVGLFLDNTVERGEAATRKDNGAHWWERFILFTKDIRNVEFYSLPCRLNEYFPPL</sequence>
<gene>
    <name evidence="7" type="ORF">Nepgr_012337</name>
</gene>
<dbReference type="AlphaFoldDB" id="A0AAD3SHC2"/>
<evidence type="ECO:0000256" key="4">
    <source>
        <dbReference type="ARBA" id="ARBA00022989"/>
    </source>
</evidence>
<keyword evidence="8" id="KW-1185">Reference proteome</keyword>
<comment type="subcellular location">
    <subcellularLocation>
        <location evidence="1">Membrane</location>
        <topology evidence="1">Multi-pass membrane protein</topology>
    </subcellularLocation>
</comment>
<name>A0AAD3SHC2_NEPGR</name>
<feature type="transmembrane region" description="Helical" evidence="6">
    <location>
        <begin position="381"/>
        <end position="403"/>
    </location>
</feature>
<keyword evidence="3 6" id="KW-0812">Transmembrane</keyword>
<dbReference type="Pfam" id="PF00860">
    <property type="entry name" value="Xan_ur_permease"/>
    <property type="match status" value="2"/>
</dbReference>
<evidence type="ECO:0000256" key="2">
    <source>
        <dbReference type="ARBA" id="ARBA00008821"/>
    </source>
</evidence>
<feature type="transmembrane region" description="Helical" evidence="6">
    <location>
        <begin position="450"/>
        <end position="470"/>
    </location>
</feature>
<feature type="transmembrane region" description="Helical" evidence="6">
    <location>
        <begin position="144"/>
        <end position="164"/>
    </location>
</feature>
<dbReference type="InterPro" id="IPR006043">
    <property type="entry name" value="NCS2"/>
</dbReference>
<dbReference type="GO" id="GO:0022857">
    <property type="term" value="F:transmembrane transporter activity"/>
    <property type="evidence" value="ECO:0007669"/>
    <property type="project" value="InterPro"/>
</dbReference>
<evidence type="ECO:0000313" key="7">
    <source>
        <dbReference type="EMBL" id="GMH10496.1"/>
    </source>
</evidence>
<evidence type="ECO:0000256" key="5">
    <source>
        <dbReference type="ARBA" id="ARBA00023136"/>
    </source>
</evidence>
<evidence type="ECO:0000256" key="1">
    <source>
        <dbReference type="ARBA" id="ARBA00004141"/>
    </source>
</evidence>
<feature type="transmembrane region" description="Helical" evidence="6">
    <location>
        <begin position="49"/>
        <end position="67"/>
    </location>
</feature>